<dbReference type="GO" id="GO:0000166">
    <property type="term" value="F:nucleotide binding"/>
    <property type="evidence" value="ECO:0007669"/>
    <property type="project" value="InterPro"/>
</dbReference>
<dbReference type="Gene3D" id="3.40.50.720">
    <property type="entry name" value="NAD(P)-binding Rossmann-like Domain"/>
    <property type="match status" value="1"/>
</dbReference>
<dbReference type="RefSeq" id="WP_116220964.1">
    <property type="nucleotide sequence ID" value="NZ_CP038196.1"/>
</dbReference>
<dbReference type="InterPro" id="IPR036291">
    <property type="entry name" value="NAD(P)-bd_dom_sf"/>
</dbReference>
<evidence type="ECO:0000259" key="3">
    <source>
        <dbReference type="Pfam" id="PF01408"/>
    </source>
</evidence>
<keyword evidence="2" id="KW-0560">Oxidoreductase</keyword>
<dbReference type="PANTHER" id="PTHR42840">
    <property type="entry name" value="NAD(P)-BINDING ROSSMANN-FOLD SUPERFAMILY PROTEIN-RELATED"/>
    <property type="match status" value="1"/>
</dbReference>
<organism evidence="5 6">
    <name type="scientific">Paracoccus versutus</name>
    <name type="common">Thiobacillus versutus</name>
    <dbReference type="NCBI Taxonomy" id="34007"/>
    <lineage>
        <taxon>Bacteria</taxon>
        <taxon>Pseudomonadati</taxon>
        <taxon>Pseudomonadota</taxon>
        <taxon>Alphaproteobacteria</taxon>
        <taxon>Rhodobacterales</taxon>
        <taxon>Paracoccaceae</taxon>
        <taxon>Paracoccus</taxon>
    </lineage>
</organism>
<dbReference type="Pfam" id="PF22725">
    <property type="entry name" value="GFO_IDH_MocA_C3"/>
    <property type="match status" value="1"/>
</dbReference>
<reference evidence="5 6" key="1">
    <citation type="submission" date="2018-08" db="EMBL/GenBank/DDBJ databases">
        <title>Genomic Encyclopedia of Archaeal and Bacterial Type Strains, Phase II (KMG-II): from individual species to whole genera.</title>
        <authorList>
            <person name="Goeker M."/>
        </authorList>
    </citation>
    <scope>NUCLEOTIDE SEQUENCE [LARGE SCALE GENOMIC DNA]</scope>
    <source>
        <strain evidence="5 6">DSM 17099</strain>
    </source>
</reference>
<dbReference type="InterPro" id="IPR055170">
    <property type="entry name" value="GFO_IDH_MocA-like_dom"/>
</dbReference>
<dbReference type="Proteomes" id="UP000256941">
    <property type="component" value="Unassembled WGS sequence"/>
</dbReference>
<dbReference type="InterPro" id="IPR000683">
    <property type="entry name" value="Gfo/Idh/MocA-like_OxRdtase_N"/>
</dbReference>
<dbReference type="AlphaFoldDB" id="A0A3D9XQ50"/>
<comment type="caution">
    <text evidence="5">The sequence shown here is derived from an EMBL/GenBank/DDBJ whole genome shotgun (WGS) entry which is preliminary data.</text>
</comment>
<evidence type="ECO:0000313" key="6">
    <source>
        <dbReference type="Proteomes" id="UP000256941"/>
    </source>
</evidence>
<gene>
    <name evidence="5" type="ORF">BDD41_1049</name>
</gene>
<evidence type="ECO:0000313" key="5">
    <source>
        <dbReference type="EMBL" id="REF72567.1"/>
    </source>
</evidence>
<protein>
    <submittedName>
        <fullName evidence="5">Myo-inositol 2-dehydrogenase</fullName>
    </submittedName>
</protein>
<feature type="domain" description="Gfo/Idh/MocA-like oxidoreductase N-terminal" evidence="3">
    <location>
        <begin position="4"/>
        <end position="118"/>
    </location>
</feature>
<feature type="domain" description="GFO/IDH/MocA-like oxidoreductase" evidence="4">
    <location>
        <begin position="127"/>
        <end position="235"/>
    </location>
</feature>
<proteinExistence type="inferred from homology"/>
<dbReference type="EMBL" id="QTUJ01000001">
    <property type="protein sequence ID" value="REF72567.1"/>
    <property type="molecule type" value="Genomic_DNA"/>
</dbReference>
<accession>A0A3D9XQ50</accession>
<evidence type="ECO:0000256" key="2">
    <source>
        <dbReference type="ARBA" id="ARBA00023002"/>
    </source>
</evidence>
<dbReference type="SUPFAM" id="SSF55347">
    <property type="entry name" value="Glyceraldehyde-3-phosphate dehydrogenase-like, C-terminal domain"/>
    <property type="match status" value="1"/>
</dbReference>
<dbReference type="Gene3D" id="3.30.360.10">
    <property type="entry name" value="Dihydrodipicolinate Reductase, domain 2"/>
    <property type="match status" value="1"/>
</dbReference>
<evidence type="ECO:0000256" key="1">
    <source>
        <dbReference type="ARBA" id="ARBA00010928"/>
    </source>
</evidence>
<comment type="similarity">
    <text evidence="1">Belongs to the Gfo/Idh/MocA family.</text>
</comment>
<dbReference type="SUPFAM" id="SSF51735">
    <property type="entry name" value="NAD(P)-binding Rossmann-fold domains"/>
    <property type="match status" value="1"/>
</dbReference>
<dbReference type="Pfam" id="PF01408">
    <property type="entry name" value="GFO_IDH_MocA"/>
    <property type="match status" value="1"/>
</dbReference>
<dbReference type="GO" id="GO:0016491">
    <property type="term" value="F:oxidoreductase activity"/>
    <property type="evidence" value="ECO:0007669"/>
    <property type="project" value="UniProtKB-KW"/>
</dbReference>
<evidence type="ECO:0000259" key="4">
    <source>
        <dbReference type="Pfam" id="PF22725"/>
    </source>
</evidence>
<sequence length="318" mass="34070">MSLAVGVIGAGVMGGFHARLFAEEISGARLVAVSDPDPGRAGASAYGAQVFAEGLPLIESDAVEAVLVAAPDTAHHDLVMAAIRLGKPVLCEKPLASTVAQCREIVEADAGRNLVSVGFMRRFDPAYREMKAALDAGRIGAPLLIHCLHRNREAPRWFDGSMIVTNAMVHEINICRWLLDTEYTSASLTQVGDAGDMLLAELHTDRGAVVSVEMFMNAAYGYHVHAEIVGREGTVAMAEPAQVRLRRGGAMQAGYSPDWIGRFADSYRLQDQAWVRACRSGRTCKNMATARDGLLATGYCQQLVEHLPAGGGPLAPRM</sequence>
<name>A0A3D9XQ50_PARVE</name>
<dbReference type="PANTHER" id="PTHR42840:SF3">
    <property type="entry name" value="BINDING ROSSMANN FOLD OXIDOREDUCTASE, PUTATIVE (AFU_ORTHOLOGUE AFUA_2G10240)-RELATED"/>
    <property type="match status" value="1"/>
</dbReference>